<dbReference type="Gene3D" id="3.30.300.30">
    <property type="match status" value="1"/>
</dbReference>
<dbReference type="InterPro" id="IPR029069">
    <property type="entry name" value="HotDog_dom_sf"/>
</dbReference>
<dbReference type="PANTHER" id="PTHR45398">
    <property type="match status" value="1"/>
</dbReference>
<proteinExistence type="predicted"/>
<dbReference type="InterPro" id="IPR054545">
    <property type="entry name" value="ApeI-like"/>
</dbReference>
<comment type="caution">
    <text evidence="3">The sequence shown here is derived from an EMBL/GenBank/DDBJ whole genome shotgun (WGS) entry which is preliminary data.</text>
</comment>
<dbReference type="Proteomes" id="UP001629246">
    <property type="component" value="Unassembled WGS sequence"/>
</dbReference>
<organism evidence="3 4">
    <name type="scientific">Herbaspirillum lusitanum</name>
    <dbReference type="NCBI Taxonomy" id="213312"/>
    <lineage>
        <taxon>Bacteria</taxon>
        <taxon>Pseudomonadati</taxon>
        <taxon>Pseudomonadota</taxon>
        <taxon>Betaproteobacteria</taxon>
        <taxon>Burkholderiales</taxon>
        <taxon>Oxalobacteraceae</taxon>
        <taxon>Herbaspirillum</taxon>
    </lineage>
</organism>
<name>A0ABW9A353_9BURK</name>
<evidence type="ECO:0000259" key="2">
    <source>
        <dbReference type="Pfam" id="PF22818"/>
    </source>
</evidence>
<protein>
    <submittedName>
        <fullName evidence="3">AMP-binding protein</fullName>
    </submittedName>
</protein>
<dbReference type="PANTHER" id="PTHR45398:SF1">
    <property type="entry name" value="ENZYME, PUTATIVE (JCVI)-RELATED"/>
    <property type="match status" value="1"/>
</dbReference>
<evidence type="ECO:0000313" key="4">
    <source>
        <dbReference type="Proteomes" id="UP001629246"/>
    </source>
</evidence>
<reference evidence="3 4" key="1">
    <citation type="journal article" date="2024" name="Chem. Sci.">
        <title>Discovery of megapolipeptins by genome mining of a Burkholderiales bacteria collection.</title>
        <authorList>
            <person name="Paulo B.S."/>
            <person name="Recchia M.J.J."/>
            <person name="Lee S."/>
            <person name="Fergusson C.H."/>
            <person name="Romanowski S.B."/>
            <person name="Hernandez A."/>
            <person name="Krull N."/>
            <person name="Liu D.Y."/>
            <person name="Cavanagh H."/>
            <person name="Bos A."/>
            <person name="Gray C.A."/>
            <person name="Murphy B.T."/>
            <person name="Linington R.G."/>
            <person name="Eustaquio A.S."/>
        </authorList>
    </citation>
    <scope>NUCLEOTIDE SEQUENCE [LARGE SCALE GENOMIC DNA]</scope>
    <source>
        <strain evidence="3 4">RL21-008-BIB-A</strain>
    </source>
</reference>
<dbReference type="RefSeq" id="WP_408154886.1">
    <property type="nucleotide sequence ID" value="NZ_JAQQFM010000002.1"/>
</dbReference>
<feature type="domain" description="AMP-dependent synthetase/ligase" evidence="1">
    <location>
        <begin position="129"/>
        <end position="311"/>
    </location>
</feature>
<evidence type="ECO:0000313" key="3">
    <source>
        <dbReference type="EMBL" id="MFL9923328.1"/>
    </source>
</evidence>
<accession>A0ABW9A353</accession>
<gene>
    <name evidence="3" type="ORF">PQR62_03555</name>
</gene>
<dbReference type="Pfam" id="PF00501">
    <property type="entry name" value="AMP-binding"/>
    <property type="match status" value="1"/>
</dbReference>
<keyword evidence="4" id="KW-1185">Reference proteome</keyword>
<sequence>MHKQTGELTRMPDLLQWPHAHFPASHIVGRRDGQPVDQAAFMQDLRAWQTTLQAQPGTRFALYLHDTLAFAAALFGAWFAGKTVYLPSDALPETCKSLQAEVDGFIGDFEAQWLPLSAARAGAQTESATTAFTALAPDFPGLVVYTSGSTGRAQAIPKKLSQMASEVATLEALFGARIGLGTGAAEIVATISHQHIYGLLFKVLWPLNSGRAIHAHSAFFPEDLLRIVPPRPWLLLSSPAHLKRFPDMPGLPGNQHLQAIFSSGGPLLADVSQATRKLFGHTPIEIYGSSETGGVAWRQAEAVTGSMHGQGRTARDERWHTMPAVEVRVAADSACLEVRSPHLPDRQWFAMADRAEAAEDGRFFLRGRADRLVKLEEKRISLDQIERLLLDSGLVSEARVLLHQGKSHRQFIAAFAVPTAAGRARLERDGKLALNLALRAALAGAIESIALPRLWRYLDAMPVNAQGKITVAALTALLDKPLVNPQASPPKEISGASSNRPTMPLHTVLQQSEVAVSLNLQIPPDLLYFEGHFPQAPILPGVVQVNWALALGRSFFTLPPRFLAIQALKFQRVVVPGAEVTLDLQHDAAKHALVFRLHSEAGQHASGRVLFGDH</sequence>
<dbReference type="SUPFAM" id="SSF56801">
    <property type="entry name" value="Acetyl-CoA synthetase-like"/>
    <property type="match status" value="1"/>
</dbReference>
<dbReference type="Gene3D" id="3.10.129.10">
    <property type="entry name" value="Hotdog Thioesterase"/>
    <property type="match status" value="1"/>
</dbReference>
<dbReference type="InterPro" id="IPR000873">
    <property type="entry name" value="AMP-dep_synth/lig_dom"/>
</dbReference>
<dbReference type="InterPro" id="IPR045851">
    <property type="entry name" value="AMP-bd_C_sf"/>
</dbReference>
<dbReference type="Gene3D" id="3.40.50.12780">
    <property type="entry name" value="N-terminal domain of ligase-like"/>
    <property type="match status" value="1"/>
</dbReference>
<dbReference type="EMBL" id="JAQQFM010000002">
    <property type="protein sequence ID" value="MFL9923328.1"/>
    <property type="molecule type" value="Genomic_DNA"/>
</dbReference>
<dbReference type="SUPFAM" id="SSF54637">
    <property type="entry name" value="Thioesterase/thiol ester dehydrase-isomerase"/>
    <property type="match status" value="1"/>
</dbReference>
<feature type="domain" description="ApeI dehydratase-like" evidence="2">
    <location>
        <begin position="511"/>
        <end position="608"/>
    </location>
</feature>
<evidence type="ECO:0000259" key="1">
    <source>
        <dbReference type="Pfam" id="PF00501"/>
    </source>
</evidence>
<dbReference type="InterPro" id="IPR042099">
    <property type="entry name" value="ANL_N_sf"/>
</dbReference>
<dbReference type="Pfam" id="PF22818">
    <property type="entry name" value="ApeI-like"/>
    <property type="match status" value="1"/>
</dbReference>